<feature type="region of interest" description="Disordered" evidence="1">
    <location>
        <begin position="1"/>
        <end position="60"/>
    </location>
</feature>
<evidence type="ECO:0000313" key="3">
    <source>
        <dbReference type="Proteomes" id="UP000823388"/>
    </source>
</evidence>
<gene>
    <name evidence="2" type="ORF">PVAP13_3NG113401</name>
</gene>
<feature type="compositionally biased region" description="Polar residues" evidence="1">
    <location>
        <begin position="1"/>
        <end position="18"/>
    </location>
</feature>
<dbReference type="Proteomes" id="UP000823388">
    <property type="component" value="Chromosome 3N"/>
</dbReference>
<protein>
    <submittedName>
        <fullName evidence="2">Uncharacterized protein</fullName>
    </submittedName>
</protein>
<keyword evidence="3" id="KW-1185">Reference proteome</keyword>
<feature type="region of interest" description="Disordered" evidence="1">
    <location>
        <begin position="172"/>
        <end position="204"/>
    </location>
</feature>
<dbReference type="EMBL" id="CM029042">
    <property type="protein sequence ID" value="KAG2619583.1"/>
    <property type="molecule type" value="Genomic_DNA"/>
</dbReference>
<feature type="non-terminal residue" evidence="2">
    <location>
        <position position="1"/>
    </location>
</feature>
<proteinExistence type="predicted"/>
<evidence type="ECO:0000256" key="1">
    <source>
        <dbReference type="SAM" id="MobiDB-lite"/>
    </source>
</evidence>
<comment type="caution">
    <text evidence="2">The sequence shown here is derived from an EMBL/GenBank/DDBJ whole genome shotgun (WGS) entry which is preliminary data.</text>
</comment>
<sequence length="222" mass="24169">LRRHGTLNSTSGPYTNADPTAGRFPRCTEPETFPGLATTGAKPRAPPTPPQRSPGATVADVRGRAAVEAEANIYSGFRPGGYPCCADAAFAISEAPLSAPWVAPCRRCRRRNRRRWTGARWRRCWPRRPRCCCCSRWRCPRCRRPRRSCCSSPSSCCCSWCPSPSTPPRAAAAAASAATSPPRTTGRRSGLGSSLDPRTCAEQPCRRRSLERNVQGNLGLVP</sequence>
<accession>A0A8T0UF94</accession>
<dbReference type="AlphaFoldDB" id="A0A8T0UF94"/>
<reference evidence="2" key="1">
    <citation type="submission" date="2020-05" db="EMBL/GenBank/DDBJ databases">
        <title>WGS assembly of Panicum virgatum.</title>
        <authorList>
            <person name="Lovell J.T."/>
            <person name="Jenkins J."/>
            <person name="Shu S."/>
            <person name="Juenger T.E."/>
            <person name="Schmutz J."/>
        </authorList>
    </citation>
    <scope>NUCLEOTIDE SEQUENCE</scope>
    <source>
        <strain evidence="2">AP13</strain>
    </source>
</reference>
<feature type="compositionally biased region" description="Low complexity" evidence="1">
    <location>
        <begin position="172"/>
        <end position="184"/>
    </location>
</feature>
<name>A0A8T0UF94_PANVG</name>
<evidence type="ECO:0000313" key="2">
    <source>
        <dbReference type="EMBL" id="KAG2619583.1"/>
    </source>
</evidence>
<organism evidence="2 3">
    <name type="scientific">Panicum virgatum</name>
    <name type="common">Blackwell switchgrass</name>
    <dbReference type="NCBI Taxonomy" id="38727"/>
    <lineage>
        <taxon>Eukaryota</taxon>
        <taxon>Viridiplantae</taxon>
        <taxon>Streptophyta</taxon>
        <taxon>Embryophyta</taxon>
        <taxon>Tracheophyta</taxon>
        <taxon>Spermatophyta</taxon>
        <taxon>Magnoliopsida</taxon>
        <taxon>Liliopsida</taxon>
        <taxon>Poales</taxon>
        <taxon>Poaceae</taxon>
        <taxon>PACMAD clade</taxon>
        <taxon>Panicoideae</taxon>
        <taxon>Panicodae</taxon>
        <taxon>Paniceae</taxon>
        <taxon>Panicinae</taxon>
        <taxon>Panicum</taxon>
        <taxon>Panicum sect. Hiantes</taxon>
    </lineage>
</organism>